<proteinExistence type="predicted"/>
<evidence type="ECO:0000313" key="2">
    <source>
        <dbReference type="Proteomes" id="UP001606099"/>
    </source>
</evidence>
<keyword evidence="2" id="KW-1185">Reference proteome</keyword>
<dbReference type="Pfam" id="PF05930">
    <property type="entry name" value="Phage_AlpA"/>
    <property type="match status" value="1"/>
</dbReference>
<dbReference type="PANTHER" id="PTHR36154">
    <property type="entry name" value="DNA-BINDING TRANSCRIPTIONAL ACTIVATOR ALPA"/>
    <property type="match status" value="1"/>
</dbReference>
<evidence type="ECO:0000313" key="1">
    <source>
        <dbReference type="EMBL" id="MFG6449204.1"/>
    </source>
</evidence>
<accession>A0ABW7FY10</accession>
<sequence length="83" mass="8873">MAAHRPIGQDLDRPTAGASSRLVKLPEVMNLTALSRSSVYAKMKQSGPDRFPACVAVGGRAVAWRLVDVLAWIDSRQAKAPAS</sequence>
<gene>
    <name evidence="1" type="ORF">ACG0Z6_13275</name>
</gene>
<dbReference type="InterPro" id="IPR052931">
    <property type="entry name" value="Prophage_regulatory_activator"/>
</dbReference>
<comment type="caution">
    <text evidence="1">The sequence shown here is derived from an EMBL/GenBank/DDBJ whole genome shotgun (WGS) entry which is preliminary data.</text>
</comment>
<dbReference type="RefSeq" id="WP_394462178.1">
    <property type="nucleotide sequence ID" value="NZ_JBIGHZ010000005.1"/>
</dbReference>
<dbReference type="Proteomes" id="UP001606099">
    <property type="component" value="Unassembled WGS sequence"/>
</dbReference>
<name>A0ABW7FY10_9BURK</name>
<dbReference type="InterPro" id="IPR010260">
    <property type="entry name" value="AlpA"/>
</dbReference>
<dbReference type="Gene3D" id="1.10.238.160">
    <property type="match status" value="1"/>
</dbReference>
<organism evidence="1 2">
    <name type="scientific">Roseateles rivi</name>
    <dbReference type="NCBI Taxonomy" id="3299028"/>
    <lineage>
        <taxon>Bacteria</taxon>
        <taxon>Pseudomonadati</taxon>
        <taxon>Pseudomonadota</taxon>
        <taxon>Betaproteobacteria</taxon>
        <taxon>Burkholderiales</taxon>
        <taxon>Sphaerotilaceae</taxon>
        <taxon>Roseateles</taxon>
    </lineage>
</organism>
<reference evidence="1 2" key="1">
    <citation type="submission" date="2024-08" db="EMBL/GenBank/DDBJ databases">
        <authorList>
            <person name="Lu H."/>
        </authorList>
    </citation>
    <scope>NUCLEOTIDE SEQUENCE [LARGE SCALE GENOMIC DNA]</scope>
    <source>
        <strain evidence="1 2">BYS180W</strain>
    </source>
</reference>
<dbReference type="PANTHER" id="PTHR36154:SF1">
    <property type="entry name" value="DNA-BINDING TRANSCRIPTIONAL ACTIVATOR ALPA"/>
    <property type="match status" value="1"/>
</dbReference>
<protein>
    <submittedName>
        <fullName evidence="1">Helix-turn-helix transcriptional regulator</fullName>
    </submittedName>
</protein>
<dbReference type="EMBL" id="JBIGHZ010000005">
    <property type="protein sequence ID" value="MFG6449204.1"/>
    <property type="molecule type" value="Genomic_DNA"/>
</dbReference>